<dbReference type="Pfam" id="PF12271">
    <property type="entry name" value="Chs7"/>
    <property type="match status" value="1"/>
</dbReference>
<feature type="transmembrane region" description="Helical" evidence="1">
    <location>
        <begin position="54"/>
        <end position="74"/>
    </location>
</feature>
<evidence type="ECO:0000256" key="1">
    <source>
        <dbReference type="SAM" id="Phobius"/>
    </source>
</evidence>
<feature type="transmembrane region" description="Helical" evidence="1">
    <location>
        <begin position="114"/>
        <end position="140"/>
    </location>
</feature>
<feature type="transmembrane region" description="Helical" evidence="1">
    <location>
        <begin position="194"/>
        <end position="217"/>
    </location>
</feature>
<feature type="transmembrane region" description="Helical" evidence="1">
    <location>
        <begin position="226"/>
        <end position="245"/>
    </location>
</feature>
<feature type="transmembrane region" description="Helical" evidence="1">
    <location>
        <begin position="257"/>
        <end position="276"/>
    </location>
</feature>
<proteinExistence type="predicted"/>
<keyword evidence="1" id="KW-1133">Transmembrane helix</keyword>
<keyword evidence="1" id="KW-0472">Membrane</keyword>
<gene>
    <name evidence="2" type="ORF">K493DRAFT_77729</name>
</gene>
<organism evidence="2 3">
    <name type="scientific">Basidiobolus meristosporus CBS 931.73</name>
    <dbReference type="NCBI Taxonomy" id="1314790"/>
    <lineage>
        <taxon>Eukaryota</taxon>
        <taxon>Fungi</taxon>
        <taxon>Fungi incertae sedis</taxon>
        <taxon>Zoopagomycota</taxon>
        <taxon>Entomophthoromycotina</taxon>
        <taxon>Basidiobolomycetes</taxon>
        <taxon>Basidiobolales</taxon>
        <taxon>Basidiobolaceae</taxon>
        <taxon>Basidiobolus</taxon>
    </lineage>
</organism>
<dbReference type="STRING" id="1314790.A0A1Y1XT77"/>
<dbReference type="InterPro" id="IPR022057">
    <property type="entry name" value="Chs7"/>
</dbReference>
<evidence type="ECO:0000313" key="3">
    <source>
        <dbReference type="Proteomes" id="UP000193498"/>
    </source>
</evidence>
<dbReference type="GO" id="GO:0005789">
    <property type="term" value="C:endoplasmic reticulum membrane"/>
    <property type="evidence" value="ECO:0007669"/>
    <property type="project" value="TreeGrafter"/>
</dbReference>
<dbReference type="GO" id="GO:0051082">
    <property type="term" value="F:unfolded protein binding"/>
    <property type="evidence" value="ECO:0007669"/>
    <property type="project" value="TreeGrafter"/>
</dbReference>
<dbReference type="PANTHER" id="PTHR35329">
    <property type="entry name" value="CHITIN SYNTHASE EXPORT CHAPERONE"/>
    <property type="match status" value="1"/>
</dbReference>
<evidence type="ECO:0000313" key="2">
    <source>
        <dbReference type="EMBL" id="ORX88504.1"/>
    </source>
</evidence>
<dbReference type="AlphaFoldDB" id="A0A1Y1XT77"/>
<dbReference type="Proteomes" id="UP000193498">
    <property type="component" value="Unassembled WGS sequence"/>
</dbReference>
<dbReference type="InParanoid" id="A0A1Y1XT77"/>
<comment type="caution">
    <text evidence="2">The sequence shown here is derived from an EMBL/GenBank/DDBJ whole genome shotgun (WGS) entry which is preliminary data.</text>
</comment>
<name>A0A1Y1XT77_9FUNG</name>
<feature type="transmembrane region" description="Helical" evidence="1">
    <location>
        <begin position="152"/>
        <end position="174"/>
    </location>
</feature>
<dbReference type="OrthoDB" id="5582162at2759"/>
<keyword evidence="1" id="KW-0812">Transmembrane</keyword>
<dbReference type="EMBL" id="MCFE01000524">
    <property type="protein sequence ID" value="ORX88504.1"/>
    <property type="molecule type" value="Genomic_DNA"/>
</dbReference>
<feature type="transmembrane region" description="Helical" evidence="1">
    <location>
        <begin position="86"/>
        <end position="108"/>
    </location>
</feature>
<dbReference type="PANTHER" id="PTHR35329:SF1">
    <property type="entry name" value="CHITIN SYNTHASE EXPORT CHAPERONE"/>
    <property type="match status" value="1"/>
</dbReference>
<sequence>MGFTFGSFTTICRNTPLPICNLFQVPMDCTQPVAGSLECPLTGVQIGGVNIGNIGDIVVCVVAFLCTIYMGYLSHQKYAAVGRKEMKIFLSFYLLCTIMEILSLGRLLPKGNALYWVTSIHIGFIVSALWVLLLNGLVGFQFIEDGTPTSTYSILFSGIAVLVAVTYICLDTVFGITGALSAGNPQDPVSVPLFVLYILFPVIVVVLYVLLQVILVFRVLAERRALLYLIIALVAFVGAHVVFFLLNKTIYDGTRHYIDSTMFGSLLILISVGLVFKYWSSITEDEWDDFDGLF</sequence>
<keyword evidence="3" id="KW-1185">Reference proteome</keyword>
<accession>A0A1Y1XT77</accession>
<protein>
    <submittedName>
        <fullName evidence="2">Uncharacterized protein</fullName>
    </submittedName>
</protein>
<reference evidence="2 3" key="1">
    <citation type="submission" date="2016-07" db="EMBL/GenBank/DDBJ databases">
        <title>Pervasive Adenine N6-methylation of Active Genes in Fungi.</title>
        <authorList>
            <consortium name="DOE Joint Genome Institute"/>
            <person name="Mondo S.J."/>
            <person name="Dannebaum R.O."/>
            <person name="Kuo R.C."/>
            <person name="Labutti K."/>
            <person name="Haridas S."/>
            <person name="Kuo A."/>
            <person name="Salamov A."/>
            <person name="Ahrendt S.R."/>
            <person name="Lipzen A."/>
            <person name="Sullivan W."/>
            <person name="Andreopoulos W.B."/>
            <person name="Clum A."/>
            <person name="Lindquist E."/>
            <person name="Daum C."/>
            <person name="Ramamoorthy G.K."/>
            <person name="Gryganskyi A."/>
            <person name="Culley D."/>
            <person name="Magnuson J.K."/>
            <person name="James T.Y."/>
            <person name="O'Malley M.A."/>
            <person name="Stajich J.E."/>
            <person name="Spatafora J.W."/>
            <person name="Visel A."/>
            <person name="Grigoriev I.V."/>
        </authorList>
    </citation>
    <scope>NUCLEOTIDE SEQUENCE [LARGE SCALE GENOMIC DNA]</scope>
    <source>
        <strain evidence="2 3">CBS 931.73</strain>
    </source>
</reference>
<dbReference type="GO" id="GO:0006457">
    <property type="term" value="P:protein folding"/>
    <property type="evidence" value="ECO:0007669"/>
    <property type="project" value="TreeGrafter"/>
</dbReference>